<evidence type="ECO:0000256" key="7">
    <source>
        <dbReference type="ARBA" id="ARBA00022968"/>
    </source>
</evidence>
<dbReference type="Gene3D" id="3.40.50.11660">
    <property type="entry name" value="Glycosyl transferase family 10, C-terminal domain"/>
    <property type="match status" value="1"/>
</dbReference>
<organism evidence="16 17">
    <name type="scientific">Scylla paramamosain</name>
    <name type="common">Mud crab</name>
    <dbReference type="NCBI Taxonomy" id="85552"/>
    <lineage>
        <taxon>Eukaryota</taxon>
        <taxon>Metazoa</taxon>
        <taxon>Ecdysozoa</taxon>
        <taxon>Arthropoda</taxon>
        <taxon>Crustacea</taxon>
        <taxon>Multicrustacea</taxon>
        <taxon>Malacostraca</taxon>
        <taxon>Eumalacostraca</taxon>
        <taxon>Eucarida</taxon>
        <taxon>Decapoda</taxon>
        <taxon>Pleocyemata</taxon>
        <taxon>Brachyura</taxon>
        <taxon>Eubrachyura</taxon>
        <taxon>Portunoidea</taxon>
        <taxon>Portunidae</taxon>
        <taxon>Portuninae</taxon>
        <taxon>Scylla</taxon>
    </lineage>
</organism>
<feature type="domain" description="Fucosyltransferase N-terminal" evidence="15">
    <location>
        <begin position="7"/>
        <end position="62"/>
    </location>
</feature>
<comment type="pathway">
    <text evidence="2">Protein modification; protein glycosylation.</text>
</comment>
<dbReference type="PANTHER" id="PTHR48438">
    <property type="entry name" value="ALPHA-(1,3)-FUCOSYLTRANSFERASE C-RELATED"/>
    <property type="match status" value="1"/>
</dbReference>
<comment type="subcellular location">
    <subcellularLocation>
        <location evidence="1 12">Golgi apparatus</location>
        <location evidence="1 12">Golgi stack membrane</location>
        <topology evidence="1 12">Single-pass type II membrane protein</topology>
    </subcellularLocation>
</comment>
<evidence type="ECO:0000256" key="8">
    <source>
        <dbReference type="ARBA" id="ARBA00022989"/>
    </source>
</evidence>
<gene>
    <name evidence="16" type="ORF">O3P69_017272</name>
</gene>
<dbReference type="PANTHER" id="PTHR48438:SF1">
    <property type="entry name" value="ALPHA-(1,3)-FUCOSYLTRANSFERASE C-RELATED"/>
    <property type="match status" value="1"/>
</dbReference>
<keyword evidence="17" id="KW-1185">Reference proteome</keyword>
<evidence type="ECO:0000259" key="14">
    <source>
        <dbReference type="Pfam" id="PF00852"/>
    </source>
</evidence>
<accession>A0AAW0TYA4</accession>
<evidence type="ECO:0000256" key="12">
    <source>
        <dbReference type="RuleBase" id="RU003832"/>
    </source>
</evidence>
<evidence type="ECO:0000256" key="5">
    <source>
        <dbReference type="ARBA" id="ARBA00022679"/>
    </source>
</evidence>
<dbReference type="Pfam" id="PF17039">
    <property type="entry name" value="Glyco_tran_10_N"/>
    <property type="match status" value="1"/>
</dbReference>
<keyword evidence="10" id="KW-0472">Membrane</keyword>
<feature type="region of interest" description="Disordered" evidence="13">
    <location>
        <begin position="147"/>
        <end position="182"/>
    </location>
</feature>
<dbReference type="EMBL" id="JARAKH010000024">
    <property type="protein sequence ID" value="KAK8391620.1"/>
    <property type="molecule type" value="Genomic_DNA"/>
</dbReference>
<dbReference type="InterPro" id="IPR001503">
    <property type="entry name" value="Glyco_trans_10"/>
</dbReference>
<evidence type="ECO:0000313" key="16">
    <source>
        <dbReference type="EMBL" id="KAK8391620.1"/>
    </source>
</evidence>
<sequence length="422" mass="48245">MDLGAAQCPETRCVFTHDRSTQHEAAAVLFQSQGVDVQDFPRGREWWQRWVWVHVEAPPASAAAYRKLHDRSLLIGFPRQFVPYLMLVCPQIEMKRSTERRSQDDRLDLAALRKPPLGNLSSLFNWTMTYHPASDVLEPYGALLPLPDRGEGRSTTSPATSTSTSAGSTVPPPHNNLSSPLRPTFLNSSSSPYVAYLSALRLGKTLPRLLPLGWSHYVDREVDQSGDSWEAFLERPRLVAWMSSHCHTISRREDYVRRLQLHVPVDIYGACGPLRCSRREEHRGDRCWRQVLGPKYLFYLAFENALCDAYVTEKLWRPLVHGLVPVVLGGANYTAILPPNSYIDAVSLTPRQLGHFLRRLQKTPQEYAEYHLWRAFWKPTLRPPLCELCLRLHGKVKGTTQRDLASWWRAASQCRAPVWTWA</sequence>
<dbReference type="SUPFAM" id="SSF53756">
    <property type="entry name" value="UDP-Glycosyltransferase/glycogen phosphorylase"/>
    <property type="match status" value="2"/>
</dbReference>
<dbReference type="EC" id="2.4.1.-" evidence="12"/>
<evidence type="ECO:0000256" key="4">
    <source>
        <dbReference type="ARBA" id="ARBA00022676"/>
    </source>
</evidence>
<dbReference type="InterPro" id="IPR031481">
    <property type="entry name" value="Glyco_tran_10_N"/>
</dbReference>
<name>A0AAW0TYA4_SCYPA</name>
<evidence type="ECO:0000256" key="2">
    <source>
        <dbReference type="ARBA" id="ARBA00004922"/>
    </source>
</evidence>
<reference evidence="16 17" key="1">
    <citation type="submission" date="2023-03" db="EMBL/GenBank/DDBJ databases">
        <title>High-quality genome of Scylla paramamosain provides insights in environmental adaptation.</title>
        <authorList>
            <person name="Zhang L."/>
        </authorList>
    </citation>
    <scope>NUCLEOTIDE SEQUENCE [LARGE SCALE GENOMIC DNA]</scope>
    <source>
        <strain evidence="16">LZ_2023a</strain>
        <tissue evidence="16">Muscle</tissue>
    </source>
</reference>
<dbReference type="Proteomes" id="UP001487740">
    <property type="component" value="Unassembled WGS sequence"/>
</dbReference>
<protein>
    <recommendedName>
        <fullName evidence="12">Fucosyltransferase</fullName>
        <ecNumber evidence="12">2.4.1.-</ecNumber>
    </recommendedName>
</protein>
<dbReference type="AlphaFoldDB" id="A0AAW0TYA4"/>
<keyword evidence="4 12" id="KW-0328">Glycosyltransferase</keyword>
<dbReference type="GO" id="GO:0008417">
    <property type="term" value="F:fucosyltransferase activity"/>
    <property type="evidence" value="ECO:0007669"/>
    <property type="project" value="InterPro"/>
</dbReference>
<evidence type="ECO:0000256" key="13">
    <source>
        <dbReference type="SAM" id="MobiDB-lite"/>
    </source>
</evidence>
<proteinExistence type="inferred from homology"/>
<keyword evidence="7" id="KW-0735">Signal-anchor</keyword>
<comment type="caution">
    <text evidence="16">The sequence shown here is derived from an EMBL/GenBank/DDBJ whole genome shotgun (WGS) entry which is preliminary data.</text>
</comment>
<feature type="domain" description="Fucosyltransferase C-terminal" evidence="14">
    <location>
        <begin position="234"/>
        <end position="407"/>
    </location>
</feature>
<dbReference type="GO" id="GO:0032580">
    <property type="term" value="C:Golgi cisterna membrane"/>
    <property type="evidence" value="ECO:0007669"/>
    <property type="project" value="UniProtKB-SubCell"/>
</dbReference>
<evidence type="ECO:0000259" key="15">
    <source>
        <dbReference type="Pfam" id="PF17039"/>
    </source>
</evidence>
<keyword evidence="5 12" id="KW-0808">Transferase</keyword>
<keyword evidence="9 12" id="KW-0333">Golgi apparatus</keyword>
<evidence type="ECO:0000256" key="10">
    <source>
        <dbReference type="ARBA" id="ARBA00023136"/>
    </source>
</evidence>
<keyword evidence="8" id="KW-1133">Transmembrane helix</keyword>
<keyword evidence="6 12" id="KW-0812">Transmembrane</keyword>
<evidence type="ECO:0000256" key="3">
    <source>
        <dbReference type="ARBA" id="ARBA00008919"/>
    </source>
</evidence>
<dbReference type="Pfam" id="PF00852">
    <property type="entry name" value="Glyco_transf_10"/>
    <property type="match status" value="1"/>
</dbReference>
<feature type="compositionally biased region" description="Low complexity" evidence="13">
    <location>
        <begin position="154"/>
        <end position="169"/>
    </location>
</feature>
<dbReference type="InterPro" id="IPR038577">
    <property type="entry name" value="GT10-like_C_sf"/>
</dbReference>
<dbReference type="InterPro" id="IPR055270">
    <property type="entry name" value="Glyco_tran_10_C"/>
</dbReference>
<evidence type="ECO:0000256" key="11">
    <source>
        <dbReference type="ARBA" id="ARBA00023180"/>
    </source>
</evidence>
<dbReference type="FunFam" id="3.40.50.11660:FF:000002">
    <property type="entry name" value="Alpha-(1,3)-fucosyltransferase"/>
    <property type="match status" value="1"/>
</dbReference>
<comment type="similarity">
    <text evidence="3 12">Belongs to the glycosyltransferase 10 family.</text>
</comment>
<evidence type="ECO:0000313" key="17">
    <source>
        <dbReference type="Proteomes" id="UP001487740"/>
    </source>
</evidence>
<evidence type="ECO:0000256" key="9">
    <source>
        <dbReference type="ARBA" id="ARBA00023034"/>
    </source>
</evidence>
<evidence type="ECO:0000256" key="1">
    <source>
        <dbReference type="ARBA" id="ARBA00004447"/>
    </source>
</evidence>
<keyword evidence="11" id="KW-0325">Glycoprotein</keyword>
<evidence type="ECO:0000256" key="6">
    <source>
        <dbReference type="ARBA" id="ARBA00022692"/>
    </source>
</evidence>